<dbReference type="AlphaFoldDB" id="A0A370S0W7"/>
<sequence length="988" mass="104748">MTQTSRLVLEIDSRDAEKKAADTRQALEELESLGIPTQRSMAKAAAGIGDAGKSADGARKSYGYYRDEVEQLLGRLDPLRRKQQELARSQAELASAFKRGDIGEAGYKEFSAIIREQSTAISAQRSALKNLNGDLGKTGMSAKATAAALRGVPAQFTDIAVSLQAGQAPLTVLLQQGGQLKDMFGGIGPAAKALGGYIVGLVNPFTVAAAAVGGFAAIYYDAEKEVSAFNKALFSGSASSGQTASSLSSIAKDASSLTGSLSQAKEAVIALAASSGLSQVQFRNLAEAATSISEFTGKSAAEVAKSLGDLGSNATKAAEKISAQYGLLTAAQYELITSLDVQGKKQEALDVLSESLNQNAQARLKRYQESLSAVEKGWNSIGTAISSAYSQLKGELFPDSAKQIEIIERILKTRQEGGVSGALSTGLSKLNGMLGLADGENDDSTEALEKRLSLMKLGLWVTQQNALAEGEATRKNQERIDAESKWSSITRKNMSDEKKLALEIAEARKVGIEAGKSQAAIDKEVADIQAKFDKSQPKAKAYTENAGIKALDQAKQQYAVLLQQNSLIGAQGDGVQKLGAAQQALIKWEQELADIKGKKTLTADQQSLLANQQLITAQLKRNAGLEKENELKKISTDQTQKLLAFQENLNSQLKLAQSGLNDKLAGAGLGDKALQRLQEQQQIQQSYQSQMDRLTYDYNKGDKSASKTELYNQETEALRSALQTRLAMQQQYYTDVDKAQSDWALGASSAFQTYSEQARDVAGQTRNLFTNAFSNMEDGIIQFVKTGKLSFKDLADGIIADLIRIQVRQAAVGIFGTIFSGLTAGGAAAGNGLAAGSAGATSSTLGASAAGYSSKFGFSDGGYTGDGGKFEPKGVVHGGEFVVRKEAVSQPGAREFLERMNANTKGYADGGYVGATAAGSSVAQGGTQATPASLPPIVNNLTVNGNPDQDQLARMEDSMTRASNRAYQLMLGDLKRNGPAMQLIRRNR</sequence>
<evidence type="ECO:0000313" key="3">
    <source>
        <dbReference type="EMBL" id="RDL13409.1"/>
    </source>
</evidence>
<accession>A0A370S0W7</accession>
<dbReference type="InterPro" id="IPR009628">
    <property type="entry name" value="Phage_tape_measure_N"/>
</dbReference>
<feature type="domain" description="Bacteriophage tail tape measure C-terminal" evidence="2">
    <location>
        <begin position="742"/>
        <end position="815"/>
    </location>
</feature>
<dbReference type="Pfam" id="PF09718">
    <property type="entry name" value="Tape_meas_lam_C"/>
    <property type="match status" value="1"/>
</dbReference>
<reference evidence="3 4" key="1">
    <citation type="submission" date="2018-07" db="EMBL/GenBank/DDBJ databases">
        <title>Genome sequencing of rice bacterial endophytes.</title>
        <authorList>
            <person name="Venturi V."/>
        </authorList>
    </citation>
    <scope>NUCLEOTIDE SEQUENCE [LARGE SCALE GENOMIC DNA]</scope>
    <source>
        <strain evidence="3 4">E2333</strain>
    </source>
</reference>
<dbReference type="Proteomes" id="UP000255365">
    <property type="component" value="Unassembled WGS sequence"/>
</dbReference>
<dbReference type="RefSeq" id="WP_115148331.1">
    <property type="nucleotide sequence ID" value="NZ_QRAV01000025.1"/>
</dbReference>
<evidence type="ECO:0000259" key="2">
    <source>
        <dbReference type="Pfam" id="PF09718"/>
    </source>
</evidence>
<protein>
    <submittedName>
        <fullName evidence="3">Lambda family phage tail tape measure protein</fullName>
    </submittedName>
</protein>
<name>A0A370S0W7_PSEJE</name>
<gene>
    <name evidence="3" type="ORF">DEU51_1256</name>
</gene>
<dbReference type="Pfam" id="PF24622">
    <property type="entry name" value="TMP_4"/>
    <property type="match status" value="1"/>
</dbReference>
<evidence type="ECO:0000259" key="1">
    <source>
        <dbReference type="Pfam" id="PF06791"/>
    </source>
</evidence>
<feature type="domain" description="Bacteriophage tail tape measure N-terminal" evidence="1">
    <location>
        <begin position="136"/>
        <end position="336"/>
    </location>
</feature>
<comment type="caution">
    <text evidence="3">The sequence shown here is derived from an EMBL/GenBank/DDBJ whole genome shotgun (WGS) entry which is preliminary data.</text>
</comment>
<evidence type="ECO:0000313" key="4">
    <source>
        <dbReference type="Proteomes" id="UP000255365"/>
    </source>
</evidence>
<proteinExistence type="predicted"/>
<organism evidence="3 4">
    <name type="scientific">Pseudomonas jessenii</name>
    <dbReference type="NCBI Taxonomy" id="77298"/>
    <lineage>
        <taxon>Bacteria</taxon>
        <taxon>Pseudomonadati</taxon>
        <taxon>Pseudomonadota</taxon>
        <taxon>Gammaproteobacteria</taxon>
        <taxon>Pseudomonadales</taxon>
        <taxon>Pseudomonadaceae</taxon>
        <taxon>Pseudomonas</taxon>
    </lineage>
</organism>
<dbReference type="NCBIfam" id="TIGR01541">
    <property type="entry name" value="tape_meas_lam_C"/>
    <property type="match status" value="1"/>
</dbReference>
<dbReference type="Pfam" id="PF06791">
    <property type="entry name" value="TMP_2"/>
    <property type="match status" value="1"/>
</dbReference>
<dbReference type="EMBL" id="QRAV01000025">
    <property type="protein sequence ID" value="RDL13409.1"/>
    <property type="molecule type" value="Genomic_DNA"/>
</dbReference>
<dbReference type="InterPro" id="IPR006431">
    <property type="entry name" value="Phage_tape_meas_C"/>
</dbReference>